<dbReference type="GO" id="GO:0072542">
    <property type="term" value="F:protein phosphatase activator activity"/>
    <property type="evidence" value="ECO:0007669"/>
    <property type="project" value="EnsemblMetazoa"/>
</dbReference>
<dbReference type="PANTHER" id="PTHR10648:SF1">
    <property type="entry name" value="SERINE_THREONINE-PROTEIN PHOSPHATASE 4 REGULATORY SUBUNIT 1"/>
    <property type="match status" value="1"/>
</dbReference>
<dbReference type="GO" id="GO:1902120">
    <property type="term" value="P:negative regulation of meiotic spindle elongation"/>
    <property type="evidence" value="ECO:0007669"/>
    <property type="project" value="EnsemblMetazoa"/>
</dbReference>
<feature type="compositionally biased region" description="Basic and acidic residues" evidence="3">
    <location>
        <begin position="1471"/>
        <end position="1484"/>
    </location>
</feature>
<keyword evidence="6" id="KW-1185">Reference proteome</keyword>
<evidence type="ECO:0000256" key="3">
    <source>
        <dbReference type="SAM" id="MobiDB-lite"/>
    </source>
</evidence>
<dbReference type="GO" id="GO:0040038">
    <property type="term" value="P:polar body extrusion after meiotic divisions"/>
    <property type="evidence" value="ECO:0007669"/>
    <property type="project" value="EnsemblMetazoa"/>
</dbReference>
<feature type="compositionally biased region" description="Low complexity" evidence="3">
    <location>
        <begin position="596"/>
        <end position="618"/>
    </location>
</feature>
<feature type="compositionally biased region" description="Acidic residues" evidence="3">
    <location>
        <begin position="746"/>
        <end position="758"/>
    </location>
</feature>
<dbReference type="GO" id="GO:0000132">
    <property type="term" value="P:establishment of mitotic spindle orientation"/>
    <property type="evidence" value="ECO:0007669"/>
    <property type="project" value="EnsemblMetazoa"/>
</dbReference>
<protein>
    <submittedName>
        <fullName evidence="5">CRE-PPFR-1 protein</fullName>
    </submittedName>
</protein>
<feature type="compositionally biased region" description="Polar residues" evidence="3">
    <location>
        <begin position="877"/>
        <end position="887"/>
    </location>
</feature>
<feature type="compositionally biased region" description="Low complexity" evidence="3">
    <location>
        <begin position="665"/>
        <end position="678"/>
    </location>
</feature>
<name>E3MT86_CAERE</name>
<accession>E3MT86</accession>
<dbReference type="InterPro" id="IPR011989">
    <property type="entry name" value="ARM-like"/>
</dbReference>
<feature type="repeat" description="HEAT" evidence="2">
    <location>
        <begin position="1052"/>
        <end position="1090"/>
    </location>
</feature>
<dbReference type="InterPro" id="IPR021133">
    <property type="entry name" value="HEAT_type_2"/>
</dbReference>
<dbReference type="InterPro" id="IPR016024">
    <property type="entry name" value="ARM-type_fold"/>
</dbReference>
<reference evidence="5" key="1">
    <citation type="submission" date="2007-07" db="EMBL/GenBank/DDBJ databases">
        <title>PCAP assembly of the Caenorhabditis remanei genome.</title>
        <authorList>
            <consortium name="The Caenorhabditis remanei Sequencing Consortium"/>
            <person name="Wilson R.K."/>
        </authorList>
    </citation>
    <scope>NUCLEOTIDE SEQUENCE [LARGE SCALE GENOMIC DNA]</scope>
    <source>
        <strain evidence="5">PB4641</strain>
    </source>
</reference>
<dbReference type="Proteomes" id="UP000008281">
    <property type="component" value="Unassembled WGS sequence"/>
</dbReference>
<evidence type="ECO:0000313" key="5">
    <source>
        <dbReference type="EMBL" id="EFP08610.1"/>
    </source>
</evidence>
<gene>
    <name evidence="5" type="primary">Cre-ppfr-1</name>
    <name evidence="5" type="ORF">CRE_20443</name>
</gene>
<dbReference type="GO" id="GO:0009792">
    <property type="term" value="P:embryo development ending in birth or egg hatching"/>
    <property type="evidence" value="ECO:0007669"/>
    <property type="project" value="EnsemblMetazoa"/>
</dbReference>
<proteinExistence type="predicted"/>
<feature type="region of interest" description="Disordered" evidence="3">
    <location>
        <begin position="1"/>
        <end position="42"/>
    </location>
</feature>
<evidence type="ECO:0000256" key="2">
    <source>
        <dbReference type="PROSITE-ProRule" id="PRU00103"/>
    </source>
</evidence>
<feature type="region of interest" description="Disordered" evidence="3">
    <location>
        <begin position="738"/>
        <end position="778"/>
    </location>
</feature>
<evidence type="ECO:0000256" key="1">
    <source>
        <dbReference type="ARBA" id="ARBA00022737"/>
    </source>
</evidence>
<dbReference type="SUPFAM" id="SSF48371">
    <property type="entry name" value="ARM repeat"/>
    <property type="match status" value="1"/>
</dbReference>
<keyword evidence="1" id="KW-0677">Repeat</keyword>
<dbReference type="GO" id="GO:0019904">
    <property type="term" value="F:protein domain specific binding"/>
    <property type="evidence" value="ECO:0007669"/>
    <property type="project" value="EnsemblMetazoa"/>
</dbReference>
<dbReference type="EMBL" id="DS268475">
    <property type="protein sequence ID" value="EFP08610.1"/>
    <property type="molecule type" value="Genomic_DNA"/>
</dbReference>
<feature type="compositionally biased region" description="Low complexity" evidence="3">
    <location>
        <begin position="1497"/>
        <end position="1526"/>
    </location>
</feature>
<dbReference type="Pfam" id="PF22956">
    <property type="entry name" value="VPS15-like_hel"/>
    <property type="match status" value="1"/>
</dbReference>
<sequence length="1526" mass="169418">MEKRNIAFSGIQHGHSFIDDNDDEPPPLMRNSDSRPAPHWLDGPRDRAVLPDIIASTYSDYSDEADYAMKQMLAILETLNPVEDNNMELFGNSLKAIEFRLPFDLILNEDNNPDWQAIRQKLLTDSMKLTTSSESSDRPGLSNVQMSAVFDAIPFLFDAVACNHELKNFQNTLSMIVLIAMTGNSMIRRQSINAIQALMERSMLSQDFMRDGIVPGLFHIYQSGVGAFQSSDLRMECVQALCQVISYDTIHDRRWIFDNFLPRFSQMLKDPTMHVRKSALHIFGNLGNMFGQKFTEVFLVPHLITLSCDMTWAVRKVACEIFVKVAECASSDVRATTLSPHFVRLLNDPNKWVSFIAYQQLGPFISLFANPDITGIDYKNGQITVREISTISDETEISPPDVLSATFSSDSTNSDEYGVLPENTWLPEADYNDEYEYQLAMNETTVQKETMATTPAAKTTPKRGERVMDSVISGINKMFGPFERNAPKTKDVEKIAATFSSPSKRSPLSLHSAVSLMDKWSKRSNPNNPQRFPVFDSSSSSSPNSSSEPSSPNKPDPNMMSAEQDKKENGGGGSGIAAKCNSTDDLTKLGLEDDVSSSGAHAADADAAAADGATSSSDLPRTASPRGRRIATNAWSKLDIRQKLFLRRLGALPPTSVTSKKKVLSPRLSPTRSSPKSLSARKLAAPSKAPTIFDFAPPRQISISPVSSVEQSDMDIDEEGEDQLNTIERKQYMENSHSKFRRRFDDDDDNDSDSDDDFDKSFVANEDDEYADDNPLTIECPVNTESVSAADSTKQKEMVSNVFSLTYWSSNYAISAIEDELKPFGSSSSFTNSPTSNSYLESRFDVMKSQSLSPRPRSQSFGVNGSPIALSPRRKANSTCESSSPPTTALLDVSKSDDSVVMLNTEEKEQLGILDIDEMNMSISSNSSIHGEAAMTEDSDISLTSLEQAAFQHVPSDLVDSYMKVMGPIGHNSNNGSGPAGMDPSLCAEIYRHCAFNFPAICYTLGRAAWPRLKLVFRKLAMDEQARVRQSISYSIHAVANMLGQEITDEDLLPVFYDLRNDQNQDVRNGILLHLYEFVKCLSTEKRDEMILSLPQFFPIGAQPGNQTHNGDWRSRFELISQLSKLCSLFSIQDVNLHMSGIALTLADDRVADVRCEAVKLVSTIVGALVAAEWEEIKVNRNIDSGHMDVKSKKEKTQSFLSEQFVDDIVSSFAKTQKWTRRQTFCFICAQILREKQCDGIQFRFFFSVPLQQLVTDKVPNVRLASCEAMSVWRKTLIAARSRQSPVSSPSAEFTASIRRDINLVSDMMVKLSNDSDVDSAYLAKICQGLTDDQQPVDVEARTTRMREREEAYFGDVILTDAAGNTVRMVGSVVKQLIKRGPIITQEVINVPVETAKEAPLQSMEEFDDEILNQAENISTPPEMSVVVERITPASEENDRMEDDRNEVDMEIDEENDEQQVTAVAVVEVLENNRAETEEKKTEEVDVPMDPAPSAPESPKSPNDVPSPSSSFSSSPSTQSPTESEA</sequence>
<dbReference type="Gene3D" id="1.25.10.10">
    <property type="entry name" value="Leucine-rich Repeat Variant"/>
    <property type="match status" value="2"/>
</dbReference>
<dbReference type="InterPro" id="IPR055231">
    <property type="entry name" value="2AA_helical"/>
</dbReference>
<dbReference type="PANTHER" id="PTHR10648">
    <property type="entry name" value="SERINE/THREONINE-PROTEIN PHOSPHATASE PP2A 65 KDA REGULATORY SUBUNIT"/>
    <property type="match status" value="1"/>
</dbReference>
<feature type="repeat" description="HEAT" evidence="2">
    <location>
        <begin position="1013"/>
        <end position="1051"/>
    </location>
</feature>
<organism evidence="6">
    <name type="scientific">Caenorhabditis remanei</name>
    <name type="common">Caenorhabditis vulgaris</name>
    <dbReference type="NCBI Taxonomy" id="31234"/>
    <lineage>
        <taxon>Eukaryota</taxon>
        <taxon>Metazoa</taxon>
        <taxon>Ecdysozoa</taxon>
        <taxon>Nematoda</taxon>
        <taxon>Chromadorea</taxon>
        <taxon>Rhabditida</taxon>
        <taxon>Rhabditina</taxon>
        <taxon>Rhabditomorpha</taxon>
        <taxon>Rhabditoidea</taxon>
        <taxon>Rhabditidae</taxon>
        <taxon>Peloderinae</taxon>
        <taxon>Caenorhabditis</taxon>
    </lineage>
</organism>
<dbReference type="OMA" id="MNMSISS"/>
<dbReference type="InParanoid" id="E3MT86"/>
<feature type="compositionally biased region" description="Low complexity" evidence="3">
    <location>
        <begin position="851"/>
        <end position="860"/>
    </location>
</feature>
<dbReference type="eggNOG" id="KOG0211">
    <property type="taxonomic scope" value="Eukaryota"/>
</dbReference>
<feature type="region of interest" description="Disordered" evidence="3">
    <location>
        <begin position="520"/>
        <end position="632"/>
    </location>
</feature>
<dbReference type="InterPro" id="IPR051023">
    <property type="entry name" value="PP2A_Regulatory_Subunit_A"/>
</dbReference>
<dbReference type="HOGENOM" id="CLU_004062_0_0_1"/>
<dbReference type="PROSITE" id="PS50077">
    <property type="entry name" value="HEAT_REPEAT"/>
    <property type="match status" value="3"/>
</dbReference>
<feature type="compositionally biased region" description="Low complexity" evidence="3">
    <location>
        <begin position="537"/>
        <end position="558"/>
    </location>
</feature>
<feature type="region of interest" description="Disordered" evidence="3">
    <location>
        <begin position="649"/>
        <end position="685"/>
    </location>
</feature>
<feature type="repeat" description="HEAT" evidence="2">
    <location>
        <begin position="260"/>
        <end position="296"/>
    </location>
</feature>
<evidence type="ECO:0000313" key="6">
    <source>
        <dbReference type="Proteomes" id="UP000008281"/>
    </source>
</evidence>
<feature type="region of interest" description="Disordered" evidence="3">
    <location>
        <begin position="851"/>
        <end position="891"/>
    </location>
</feature>
<dbReference type="FunCoup" id="E3MT86">
    <property type="interactions" value="1864"/>
</dbReference>
<dbReference type="GO" id="GO:0005737">
    <property type="term" value="C:cytoplasm"/>
    <property type="evidence" value="ECO:0007669"/>
    <property type="project" value="EnsemblMetazoa"/>
</dbReference>
<feature type="domain" description="Phosphatase 2A Regulatory Subunit A helical" evidence="4">
    <location>
        <begin position="259"/>
        <end position="361"/>
    </location>
</feature>
<dbReference type="OrthoDB" id="340346at2759"/>
<dbReference type="STRING" id="31234.E3MT86"/>
<evidence type="ECO:0000259" key="4">
    <source>
        <dbReference type="Pfam" id="PF22956"/>
    </source>
</evidence>
<dbReference type="GO" id="GO:0032888">
    <property type="term" value="P:regulation of mitotic spindle elongation"/>
    <property type="evidence" value="ECO:0007669"/>
    <property type="project" value="EnsemblMetazoa"/>
</dbReference>
<feature type="region of interest" description="Disordered" evidence="3">
    <location>
        <begin position="1466"/>
        <end position="1526"/>
    </location>
</feature>